<dbReference type="InterPro" id="IPR019826">
    <property type="entry name" value="Carboxylesterase_B_AS"/>
</dbReference>
<dbReference type="SUPFAM" id="SSF53474">
    <property type="entry name" value="alpha/beta-Hydrolases"/>
    <property type="match status" value="1"/>
</dbReference>
<keyword evidence="3 4" id="KW-0378">Hydrolase</keyword>
<dbReference type="EC" id="3.1.1.-" evidence="4"/>
<feature type="signal peptide" evidence="4">
    <location>
        <begin position="1"/>
        <end position="18"/>
    </location>
</feature>
<keyword evidence="6" id="KW-1185">Reference proteome</keyword>
<dbReference type="InterPro" id="IPR002018">
    <property type="entry name" value="CarbesteraseB"/>
</dbReference>
<dbReference type="PROSITE" id="PS00122">
    <property type="entry name" value="CARBOXYLESTERASE_B_1"/>
    <property type="match status" value="1"/>
</dbReference>
<accession>A0A914QM63</accession>
<evidence type="ECO:0000256" key="3">
    <source>
        <dbReference type="ARBA" id="ARBA00022801"/>
    </source>
</evidence>
<keyword evidence="2" id="KW-0719">Serine esterase</keyword>
<proteinExistence type="inferred from homology"/>
<keyword evidence="4" id="KW-0732">Signal</keyword>
<evidence type="ECO:0000256" key="4">
    <source>
        <dbReference type="RuleBase" id="RU361235"/>
    </source>
</evidence>
<evidence type="ECO:0000313" key="6">
    <source>
        <dbReference type="Proteomes" id="UP000887578"/>
    </source>
</evidence>
<evidence type="ECO:0000256" key="1">
    <source>
        <dbReference type="ARBA" id="ARBA00005964"/>
    </source>
</evidence>
<feature type="domain" description="Carboxylesterase type B" evidence="5">
    <location>
        <begin position="22"/>
        <end position="544"/>
    </location>
</feature>
<evidence type="ECO:0000313" key="7">
    <source>
        <dbReference type="WBParaSite" id="PDA_v2.g4796.t1"/>
    </source>
</evidence>
<dbReference type="AlphaFoldDB" id="A0A914QM63"/>
<dbReference type="WBParaSite" id="PDA_v2.g4796.t1">
    <property type="protein sequence ID" value="PDA_v2.g4796.t1"/>
    <property type="gene ID" value="PDA_v2.g4796"/>
</dbReference>
<reference evidence="7" key="1">
    <citation type="submission" date="2022-11" db="UniProtKB">
        <authorList>
            <consortium name="WormBaseParasite"/>
        </authorList>
    </citation>
    <scope>IDENTIFICATION</scope>
</reference>
<dbReference type="GO" id="GO:0052689">
    <property type="term" value="F:carboxylic ester hydrolase activity"/>
    <property type="evidence" value="ECO:0007669"/>
    <property type="project" value="UniProtKB-KW"/>
</dbReference>
<dbReference type="InterPro" id="IPR029058">
    <property type="entry name" value="AB_hydrolase_fold"/>
</dbReference>
<dbReference type="Gene3D" id="3.40.50.1820">
    <property type="entry name" value="alpha/beta hydrolase"/>
    <property type="match status" value="1"/>
</dbReference>
<evidence type="ECO:0000259" key="5">
    <source>
        <dbReference type="Pfam" id="PF00135"/>
    </source>
</evidence>
<organism evidence="6 7">
    <name type="scientific">Panagrolaimus davidi</name>
    <dbReference type="NCBI Taxonomy" id="227884"/>
    <lineage>
        <taxon>Eukaryota</taxon>
        <taxon>Metazoa</taxon>
        <taxon>Ecdysozoa</taxon>
        <taxon>Nematoda</taxon>
        <taxon>Chromadorea</taxon>
        <taxon>Rhabditida</taxon>
        <taxon>Tylenchina</taxon>
        <taxon>Panagrolaimomorpha</taxon>
        <taxon>Panagrolaimoidea</taxon>
        <taxon>Panagrolaimidae</taxon>
        <taxon>Panagrolaimus</taxon>
    </lineage>
</organism>
<dbReference type="Proteomes" id="UP000887578">
    <property type="component" value="Unplaced"/>
</dbReference>
<dbReference type="PANTHER" id="PTHR11559">
    <property type="entry name" value="CARBOXYLESTERASE"/>
    <property type="match status" value="1"/>
</dbReference>
<dbReference type="InterPro" id="IPR050309">
    <property type="entry name" value="Type-B_Carboxylest/Lipase"/>
</dbReference>
<sequence length="563" mass="62735">MFLRSLIVCLNLFYLNSATFVKVDTPYGTVIGKHVVKLLTGNSAEVFLGIPYAQPPLGDLRFEKPEPIEPWNKTLSALKYSLGCSTLFALESSEDCLTINIARPVTPSPDPKGYPVMLFIHGGAFYQGSSWEYHYSGPVDKILPHGVIFVSINYRLGPWGWLSTGTDEAPGNMGLWDQLEALKFHKKIISSFGGDPERITIFGESAGGVSVSWLTLMPQTDGLFAKAISMSGSSLAIWGHNEHVIESSEYVLNKLCPEFNGTEAVNCLKTKSQDEILNSLRFKMPTIIRRDDPNIVDFGPRLGGAKDLIPNGDLQAAIKQAPKRPHLIGFNSLDMLTFAIPNPYIPPTLKAEIPIPKLSSLLLFDKTYFSTIVKKVFGKTSIFGETNATKISESIVDYYEKNVAANYTITGWIQAYLQCLSDIDFYVPAIREARYKAAAGWSNIYMYRYSYANPLIQLVLDPRIKGSPHAFDLFNFFDSVLGIPEPPPTLIDLKVRKNFVDLFLDFVKGNDMEISPVTENQAPYIDVNVENSILPDFAPKTVQFWDDLGKEFGFDWPSGDIIN</sequence>
<protein>
    <recommendedName>
        <fullName evidence="4">Carboxylic ester hydrolase</fullName>
        <ecNumber evidence="4">3.1.1.-</ecNumber>
    </recommendedName>
</protein>
<evidence type="ECO:0000256" key="2">
    <source>
        <dbReference type="ARBA" id="ARBA00022487"/>
    </source>
</evidence>
<name>A0A914QM63_9BILA</name>
<dbReference type="Pfam" id="PF00135">
    <property type="entry name" value="COesterase"/>
    <property type="match status" value="1"/>
</dbReference>
<comment type="similarity">
    <text evidence="1 4">Belongs to the type-B carboxylesterase/lipase family.</text>
</comment>
<feature type="chain" id="PRO_5038165470" description="Carboxylic ester hydrolase" evidence="4">
    <location>
        <begin position="19"/>
        <end position="563"/>
    </location>
</feature>